<proteinExistence type="predicted"/>
<dbReference type="InterPro" id="IPR043504">
    <property type="entry name" value="Peptidase_S1_PA_chymotrypsin"/>
</dbReference>
<dbReference type="PANTHER" id="PTHR24253:SF153">
    <property type="entry name" value="SERINE PROTEASE HEPSIN"/>
    <property type="match status" value="1"/>
</dbReference>
<dbReference type="SMART" id="SM00020">
    <property type="entry name" value="Tryp_SPc"/>
    <property type="match status" value="1"/>
</dbReference>
<dbReference type="CDD" id="cd00190">
    <property type="entry name" value="Tryp_SPc"/>
    <property type="match status" value="1"/>
</dbReference>
<evidence type="ECO:0000256" key="2">
    <source>
        <dbReference type="RuleBase" id="RU363034"/>
    </source>
</evidence>
<dbReference type="Proteomes" id="UP001175271">
    <property type="component" value="Unassembled WGS sequence"/>
</dbReference>
<keyword evidence="6" id="KW-1185">Reference proteome</keyword>
<keyword evidence="2" id="KW-0378">Hydrolase</keyword>
<evidence type="ECO:0000256" key="1">
    <source>
        <dbReference type="ARBA" id="ARBA00023157"/>
    </source>
</evidence>
<dbReference type="InterPro" id="IPR001254">
    <property type="entry name" value="Trypsin_dom"/>
</dbReference>
<evidence type="ECO:0000313" key="5">
    <source>
        <dbReference type="EMBL" id="KAK0418496.1"/>
    </source>
</evidence>
<sequence>MFPFFFIILVLSVTASHDMGNAPLTRFIFGGTHAYTGQWPSQVLFYTKKASTGKTYMCGGTLLTSNHVLTAAHCTDDLASPSLVVTGATSTSGLSKNPKVQIREVTSFFRHPHYDPNDTYVHDIAVLTLSKPVSINKNTQIARILADDSRLLEVGHGVVSGFGAHKVEKNRSLNNGLLSWVDVPFKEHTSCTSEWESSSGGKVHIKPNHICYGAEGKGTGTGDSGGPIQVKAGRAWYQIGVISFGVGVVQRMTQQDKYPSVGTRIAPYCGFLERVTKNVFKCLQNT</sequence>
<keyword evidence="2" id="KW-0645">Protease</keyword>
<reference evidence="5" key="1">
    <citation type="submission" date="2023-06" db="EMBL/GenBank/DDBJ databases">
        <title>Genomic analysis of the entomopathogenic nematode Steinernema hermaphroditum.</title>
        <authorList>
            <person name="Schwarz E.M."/>
            <person name="Heppert J.K."/>
            <person name="Baniya A."/>
            <person name="Schwartz H.T."/>
            <person name="Tan C.-H."/>
            <person name="Antoshechkin I."/>
            <person name="Sternberg P.W."/>
            <person name="Goodrich-Blair H."/>
            <person name="Dillman A.R."/>
        </authorList>
    </citation>
    <scope>NUCLEOTIDE SEQUENCE</scope>
    <source>
        <strain evidence="5">PS9179</strain>
        <tissue evidence="5">Whole animal</tissue>
    </source>
</reference>
<gene>
    <name evidence="5" type="ORF">QR680_013593</name>
</gene>
<dbReference type="GO" id="GO:0004252">
    <property type="term" value="F:serine-type endopeptidase activity"/>
    <property type="evidence" value="ECO:0007669"/>
    <property type="project" value="InterPro"/>
</dbReference>
<name>A0AA39I7M6_9BILA</name>
<protein>
    <recommendedName>
        <fullName evidence="4">Peptidase S1 domain-containing protein</fullName>
    </recommendedName>
</protein>
<dbReference type="PROSITE" id="PS00134">
    <property type="entry name" value="TRYPSIN_HIS"/>
    <property type="match status" value="1"/>
</dbReference>
<keyword evidence="3" id="KW-0732">Signal</keyword>
<dbReference type="AlphaFoldDB" id="A0AA39I7M6"/>
<dbReference type="GO" id="GO:0006508">
    <property type="term" value="P:proteolysis"/>
    <property type="evidence" value="ECO:0007669"/>
    <property type="project" value="UniProtKB-KW"/>
</dbReference>
<dbReference type="Pfam" id="PF00089">
    <property type="entry name" value="Trypsin"/>
    <property type="match status" value="1"/>
</dbReference>
<dbReference type="PRINTS" id="PR00722">
    <property type="entry name" value="CHYMOTRYPSIN"/>
</dbReference>
<feature type="domain" description="Peptidase S1" evidence="4">
    <location>
        <begin position="28"/>
        <end position="277"/>
    </location>
</feature>
<dbReference type="SUPFAM" id="SSF50494">
    <property type="entry name" value="Trypsin-like serine proteases"/>
    <property type="match status" value="1"/>
</dbReference>
<dbReference type="EMBL" id="JAUCMV010000002">
    <property type="protein sequence ID" value="KAK0418496.1"/>
    <property type="molecule type" value="Genomic_DNA"/>
</dbReference>
<dbReference type="InterPro" id="IPR009003">
    <property type="entry name" value="Peptidase_S1_PA"/>
</dbReference>
<dbReference type="InterPro" id="IPR018114">
    <property type="entry name" value="TRYPSIN_HIS"/>
</dbReference>
<dbReference type="PROSITE" id="PS50240">
    <property type="entry name" value="TRYPSIN_DOM"/>
    <property type="match status" value="1"/>
</dbReference>
<feature type="chain" id="PRO_5041417898" description="Peptidase S1 domain-containing protein" evidence="3">
    <location>
        <begin position="16"/>
        <end position="286"/>
    </location>
</feature>
<dbReference type="InterPro" id="IPR001314">
    <property type="entry name" value="Peptidase_S1A"/>
</dbReference>
<accession>A0AA39I7M6</accession>
<dbReference type="Gene3D" id="2.40.10.10">
    <property type="entry name" value="Trypsin-like serine proteases"/>
    <property type="match status" value="1"/>
</dbReference>
<dbReference type="PROSITE" id="PS00135">
    <property type="entry name" value="TRYPSIN_SER"/>
    <property type="match status" value="1"/>
</dbReference>
<evidence type="ECO:0000259" key="4">
    <source>
        <dbReference type="PROSITE" id="PS50240"/>
    </source>
</evidence>
<keyword evidence="2" id="KW-0720">Serine protease</keyword>
<dbReference type="PANTHER" id="PTHR24253">
    <property type="entry name" value="TRANSMEMBRANE PROTEASE SERINE"/>
    <property type="match status" value="1"/>
</dbReference>
<feature type="signal peptide" evidence="3">
    <location>
        <begin position="1"/>
        <end position="15"/>
    </location>
</feature>
<dbReference type="InterPro" id="IPR033116">
    <property type="entry name" value="TRYPSIN_SER"/>
</dbReference>
<evidence type="ECO:0000256" key="3">
    <source>
        <dbReference type="SAM" id="SignalP"/>
    </source>
</evidence>
<keyword evidence="1" id="KW-1015">Disulfide bond</keyword>
<organism evidence="5 6">
    <name type="scientific">Steinernema hermaphroditum</name>
    <dbReference type="NCBI Taxonomy" id="289476"/>
    <lineage>
        <taxon>Eukaryota</taxon>
        <taxon>Metazoa</taxon>
        <taxon>Ecdysozoa</taxon>
        <taxon>Nematoda</taxon>
        <taxon>Chromadorea</taxon>
        <taxon>Rhabditida</taxon>
        <taxon>Tylenchina</taxon>
        <taxon>Panagrolaimomorpha</taxon>
        <taxon>Strongyloidoidea</taxon>
        <taxon>Steinernematidae</taxon>
        <taxon>Steinernema</taxon>
    </lineage>
</organism>
<dbReference type="FunFam" id="2.40.10.10:FF:000068">
    <property type="entry name" value="transmembrane protease serine 2"/>
    <property type="match status" value="1"/>
</dbReference>
<evidence type="ECO:0000313" key="6">
    <source>
        <dbReference type="Proteomes" id="UP001175271"/>
    </source>
</evidence>
<comment type="caution">
    <text evidence="5">The sequence shown here is derived from an EMBL/GenBank/DDBJ whole genome shotgun (WGS) entry which is preliminary data.</text>
</comment>